<proteinExistence type="predicted"/>
<feature type="compositionally biased region" description="Basic and acidic residues" evidence="1">
    <location>
        <begin position="91"/>
        <end position="104"/>
    </location>
</feature>
<sequence>MKEKVDRREKKFDKWKAQTTEQIDNMFTHQLIAIAEEDHAITKLLYSGLENADEEDPKKVSREKKHKIEIRFGKTQNATQTNLVDFARQRKEYQKRGPKIEPTEKRRKVEMRKLHARECTGIQEAVDEGGRNTNHKRESGREGETEERRGGTSEKGERREKLVRRTN</sequence>
<comment type="caution">
    <text evidence="2">The sequence shown here is derived from an EMBL/GenBank/DDBJ whole genome shotgun (WGS) entry which is preliminary data.</text>
</comment>
<feature type="region of interest" description="Disordered" evidence="1">
    <location>
        <begin position="91"/>
        <end position="110"/>
    </location>
</feature>
<protein>
    <submittedName>
        <fullName evidence="2">Uncharacterized protein</fullName>
    </submittedName>
</protein>
<evidence type="ECO:0000256" key="1">
    <source>
        <dbReference type="SAM" id="MobiDB-lite"/>
    </source>
</evidence>
<dbReference type="EMBL" id="JARBJD010000048">
    <property type="protein sequence ID" value="KAK2957237.1"/>
    <property type="molecule type" value="Genomic_DNA"/>
</dbReference>
<dbReference type="Proteomes" id="UP001281761">
    <property type="component" value="Unassembled WGS sequence"/>
</dbReference>
<reference evidence="2 3" key="1">
    <citation type="journal article" date="2022" name="bioRxiv">
        <title>Genomics of Preaxostyla Flagellates Illuminates Evolutionary Transitions and the Path Towards Mitochondrial Loss.</title>
        <authorList>
            <person name="Novak L.V.F."/>
            <person name="Treitli S.C."/>
            <person name="Pyrih J."/>
            <person name="Halakuc P."/>
            <person name="Pipaliya S.V."/>
            <person name="Vacek V."/>
            <person name="Brzon O."/>
            <person name="Soukal P."/>
            <person name="Eme L."/>
            <person name="Dacks J.B."/>
            <person name="Karnkowska A."/>
            <person name="Elias M."/>
            <person name="Hampl V."/>
        </authorList>
    </citation>
    <scope>NUCLEOTIDE SEQUENCE [LARGE SCALE GENOMIC DNA]</scope>
    <source>
        <strain evidence="2">NAU3</strain>
        <tissue evidence="2">Gut</tissue>
    </source>
</reference>
<keyword evidence="3" id="KW-1185">Reference proteome</keyword>
<organism evidence="2 3">
    <name type="scientific">Blattamonas nauphoetae</name>
    <dbReference type="NCBI Taxonomy" id="2049346"/>
    <lineage>
        <taxon>Eukaryota</taxon>
        <taxon>Metamonada</taxon>
        <taxon>Preaxostyla</taxon>
        <taxon>Oxymonadida</taxon>
        <taxon>Blattamonas</taxon>
    </lineage>
</organism>
<gene>
    <name evidence="2" type="ORF">BLNAU_7831</name>
</gene>
<accession>A0ABQ9Y0I0</accession>
<evidence type="ECO:0000313" key="2">
    <source>
        <dbReference type="EMBL" id="KAK2957237.1"/>
    </source>
</evidence>
<feature type="region of interest" description="Disordered" evidence="1">
    <location>
        <begin position="115"/>
        <end position="167"/>
    </location>
</feature>
<name>A0ABQ9Y0I0_9EUKA</name>
<evidence type="ECO:0000313" key="3">
    <source>
        <dbReference type="Proteomes" id="UP001281761"/>
    </source>
</evidence>
<feature type="compositionally biased region" description="Basic and acidic residues" evidence="1">
    <location>
        <begin position="135"/>
        <end position="160"/>
    </location>
</feature>